<dbReference type="Proteomes" id="UP000031549">
    <property type="component" value="Unassembled WGS sequence"/>
</dbReference>
<sequence>MNTTSVVLKEGSKGAEVTKLQEGLKKLNFYSGIVDGVFGAKTKEAVIKFQSAQQLVADGIVGEKTWSKLNAALQEGNPRFDFQVINVQEFISSNRIRVSTPSSVAVQLFSNSEEEEGRKSEDISVAYPTRETAVIVHTIVGLADDSVAGIRNRIELRRNQNKWEIVWVGEQYKCQPNRGHQDWSGSVCS</sequence>
<dbReference type="InterPro" id="IPR036366">
    <property type="entry name" value="PGBDSf"/>
</dbReference>
<dbReference type="EMBL" id="JTCM02000109">
    <property type="protein sequence ID" value="NEU76422.1"/>
    <property type="molecule type" value="Genomic_DNA"/>
</dbReference>
<reference evidence="2 3" key="1">
    <citation type="journal article" date="2015" name="Genome Announc.">
        <title>Draft Genome Sequence of Cyanobacterium Hassallia byssoidea Strain VB512170, Isolated from Monuments in India.</title>
        <authorList>
            <person name="Singh D."/>
            <person name="Chandrababunaidu M.M."/>
            <person name="Panda A."/>
            <person name="Sen D."/>
            <person name="Bhattacharyya S."/>
            <person name="Adhikary S.P."/>
            <person name="Tripathy S."/>
        </authorList>
    </citation>
    <scope>NUCLEOTIDE SEQUENCE [LARGE SCALE GENOMIC DNA]</scope>
    <source>
        <strain evidence="2 3">VB512170</strain>
    </source>
</reference>
<evidence type="ECO:0000313" key="3">
    <source>
        <dbReference type="Proteomes" id="UP000031549"/>
    </source>
</evidence>
<gene>
    <name evidence="2" type="ORF">PI95_028885</name>
</gene>
<organism evidence="2 3">
    <name type="scientific">Hassallia byssoidea VB512170</name>
    <dbReference type="NCBI Taxonomy" id="1304833"/>
    <lineage>
        <taxon>Bacteria</taxon>
        <taxon>Bacillati</taxon>
        <taxon>Cyanobacteriota</taxon>
        <taxon>Cyanophyceae</taxon>
        <taxon>Nostocales</taxon>
        <taxon>Tolypothrichaceae</taxon>
        <taxon>Hassallia</taxon>
    </lineage>
</organism>
<dbReference type="Gene3D" id="1.10.101.10">
    <property type="entry name" value="PGBD-like superfamily/PGBD"/>
    <property type="match status" value="1"/>
</dbReference>
<dbReference type="InterPro" id="IPR002477">
    <property type="entry name" value="Peptidoglycan-bd-like"/>
</dbReference>
<keyword evidence="3" id="KW-1185">Reference proteome</keyword>
<evidence type="ECO:0000259" key="1">
    <source>
        <dbReference type="Pfam" id="PF01471"/>
    </source>
</evidence>
<dbReference type="SUPFAM" id="SSF47090">
    <property type="entry name" value="PGBD-like"/>
    <property type="match status" value="1"/>
</dbReference>
<comment type="caution">
    <text evidence="2">The sequence shown here is derived from an EMBL/GenBank/DDBJ whole genome shotgun (WGS) entry which is preliminary data.</text>
</comment>
<evidence type="ECO:0000313" key="2">
    <source>
        <dbReference type="EMBL" id="NEU76422.1"/>
    </source>
</evidence>
<proteinExistence type="predicted"/>
<dbReference type="InterPro" id="IPR036365">
    <property type="entry name" value="PGBD-like_sf"/>
</dbReference>
<accession>A0A846HGD3</accession>
<dbReference type="RefSeq" id="WP_052324866.1">
    <property type="nucleotide sequence ID" value="NZ_JTCM02000109.1"/>
</dbReference>
<feature type="domain" description="Peptidoglycan binding-like" evidence="1">
    <location>
        <begin position="14"/>
        <end position="69"/>
    </location>
</feature>
<name>A0A846HGD3_9CYAN</name>
<protein>
    <submittedName>
        <fullName evidence="2">Peptidoglycan-binding protein</fullName>
    </submittedName>
</protein>
<dbReference type="AlphaFoldDB" id="A0A846HGD3"/>
<dbReference type="Pfam" id="PF01471">
    <property type="entry name" value="PG_binding_1"/>
    <property type="match status" value="1"/>
</dbReference>